<reference evidence="2 3" key="1">
    <citation type="submission" date="2019-03" db="EMBL/GenBank/DDBJ databases">
        <title>Genomic Encyclopedia of Archaeal and Bacterial Type Strains, Phase II (KMG-II): from individual species to whole genera.</title>
        <authorList>
            <person name="Goeker M."/>
        </authorList>
    </citation>
    <scope>NUCLEOTIDE SEQUENCE [LARGE SCALE GENOMIC DNA]</scope>
    <source>
        <strain evidence="2 3">ATCC 35214</strain>
    </source>
</reference>
<dbReference type="AlphaFoldDB" id="A0A4R7UDG6"/>
<keyword evidence="1" id="KW-1133">Transmembrane helix</keyword>
<dbReference type="EMBL" id="SOCN01000003">
    <property type="protein sequence ID" value="TDV23280.1"/>
    <property type="molecule type" value="Genomic_DNA"/>
</dbReference>
<dbReference type="Proteomes" id="UP000295757">
    <property type="component" value="Unassembled WGS sequence"/>
</dbReference>
<protein>
    <submittedName>
        <fullName evidence="2">Uncharacterized protein</fullName>
    </submittedName>
</protein>
<keyword evidence="1" id="KW-0812">Transmembrane</keyword>
<comment type="caution">
    <text evidence="2">The sequence shown here is derived from an EMBL/GenBank/DDBJ whole genome shotgun (WGS) entry which is preliminary data.</text>
</comment>
<dbReference type="RefSeq" id="WP_134111121.1">
    <property type="nucleotide sequence ID" value="NZ_SOCN01000003.1"/>
</dbReference>
<dbReference type="OrthoDB" id="401106at2"/>
<feature type="transmembrane region" description="Helical" evidence="1">
    <location>
        <begin position="23"/>
        <end position="45"/>
    </location>
</feature>
<name>A0A4R7UDG6_9BACT</name>
<keyword evidence="1" id="KW-0472">Membrane</keyword>
<proteinExistence type="predicted"/>
<gene>
    <name evidence="2" type="ORF">BCF59_0626</name>
</gene>
<evidence type="ECO:0000313" key="3">
    <source>
        <dbReference type="Proteomes" id="UP000295757"/>
    </source>
</evidence>
<sequence>MILNYQESTGTSSPFGGISGGNIALWIILGVIFVLLLGYFLFQYIKSRIERKRTKAATAEFKKNSKIYWYETTVKINKLIQLNRKTHSEFVVSIGKLKMSQINNTTKNILDDLLDEYEFKNFIIQNPSFTKEVQEIERLRDLNSNLWDKKIPNLLSDFEKNIKLAKEELEEVQRTSFFELKSQEEIEATFEETYNKKLYQ</sequence>
<evidence type="ECO:0000313" key="2">
    <source>
        <dbReference type="EMBL" id="TDV23280.1"/>
    </source>
</evidence>
<evidence type="ECO:0000256" key="1">
    <source>
        <dbReference type="SAM" id="Phobius"/>
    </source>
</evidence>
<dbReference type="NCBIfam" id="NF045939">
    <property type="entry name" value="MHJ_0274_fam"/>
    <property type="match status" value="1"/>
</dbReference>
<accession>A0A4R7UDG6</accession>
<keyword evidence="3" id="KW-1185">Reference proteome</keyword>
<organism evidence="2 3">
    <name type="scientific">Mycoplasmopsis mustelae</name>
    <dbReference type="NCBI Taxonomy" id="171289"/>
    <lineage>
        <taxon>Bacteria</taxon>
        <taxon>Bacillati</taxon>
        <taxon>Mycoplasmatota</taxon>
        <taxon>Mycoplasmoidales</taxon>
        <taxon>Metamycoplasmataceae</taxon>
        <taxon>Mycoplasmopsis</taxon>
    </lineage>
</organism>